<evidence type="ECO:0000256" key="6">
    <source>
        <dbReference type="ARBA" id="ARBA00023136"/>
    </source>
</evidence>
<evidence type="ECO:0000313" key="10">
    <source>
        <dbReference type="EMBL" id="NER10549.1"/>
    </source>
</evidence>
<dbReference type="Gene3D" id="2.40.170.20">
    <property type="entry name" value="TonB-dependent receptor, beta-barrel domain"/>
    <property type="match status" value="1"/>
</dbReference>
<keyword evidence="5" id="KW-0732">Signal</keyword>
<feature type="domain" description="TonB-dependent receptor plug" evidence="9">
    <location>
        <begin position="220"/>
        <end position="295"/>
    </location>
</feature>
<organism evidence="10 11">
    <name type="scientific">Muriicola jejuensis</name>
    <dbReference type="NCBI Taxonomy" id="504488"/>
    <lineage>
        <taxon>Bacteria</taxon>
        <taxon>Pseudomonadati</taxon>
        <taxon>Bacteroidota</taxon>
        <taxon>Flavobacteriia</taxon>
        <taxon>Flavobacteriales</taxon>
        <taxon>Flavobacteriaceae</taxon>
        <taxon>Muriicola</taxon>
    </lineage>
</organism>
<dbReference type="GO" id="GO:0009279">
    <property type="term" value="C:cell outer membrane"/>
    <property type="evidence" value="ECO:0007669"/>
    <property type="project" value="UniProtKB-SubCell"/>
</dbReference>
<keyword evidence="3 8" id="KW-1134">Transmembrane beta strand</keyword>
<dbReference type="PANTHER" id="PTHR30069:SF29">
    <property type="entry name" value="HEMOGLOBIN AND HEMOGLOBIN-HAPTOGLOBIN-BINDING PROTEIN 1-RELATED"/>
    <property type="match status" value="1"/>
</dbReference>
<dbReference type="PROSITE" id="PS52016">
    <property type="entry name" value="TONB_DEPENDENT_REC_3"/>
    <property type="match status" value="1"/>
</dbReference>
<accession>A0A6P0UF82</accession>
<keyword evidence="4 8" id="KW-0812">Transmembrane</keyword>
<keyword evidence="10" id="KW-0675">Receptor</keyword>
<dbReference type="RefSeq" id="WP_163692735.1">
    <property type="nucleotide sequence ID" value="NZ_FXTW01000002.1"/>
</dbReference>
<dbReference type="InterPro" id="IPR008969">
    <property type="entry name" value="CarboxyPept-like_regulatory"/>
</dbReference>
<dbReference type="EMBL" id="JAABOP010000002">
    <property type="protein sequence ID" value="NER10549.1"/>
    <property type="molecule type" value="Genomic_DNA"/>
</dbReference>
<evidence type="ECO:0000256" key="8">
    <source>
        <dbReference type="PROSITE-ProRule" id="PRU01360"/>
    </source>
</evidence>
<sequence>MEIRRLKRFFFCFSFLLFFLATGLGQEGNRLSLISYLQQLEQEFNVKFSYVDEDLTDIEIDPPDGSDLSLILETLEELTRLRIEKLSDRYYSIVLSTTVDICGFVFDNYGKNTIPGASVEVLGSSTALVTDMDGRFTLTNVPRDANLRIRFLGFKPRYIAASELSGNDCPSLLMALSYQELQEVVVYQFLTTGLTRETDGSILLSTEDFGILPGLSEPDILQTVQALPGIKSIDETVSDINIRGGTNDQNLILWDGIKMYQSGHFFGLISAFNPYLTEKVTVIKNGTSAQYGDGVSGIISMETRDEVQDRISGGGGFNLISGDLYGHVPLSDRIALQFSGRRSVTDFLNTPTYNQFFDRAFQDTEVKGGGGADEAIDRDENFYFYDFTGKLLYDINEDHKLRVSAIYINNTLDYLESNQNTGRSDQSLLDQTNFSLGGRLASRWSDRFSTQISAYLTRYNLDARNITANGEQSLFQNNQVLESSFKVNTRYTLTDQFHFRNGYQFTEVGITNFTNVTQPPFNSNIKGVIRMHALFSELEYGSEDGKLDVIGGARLNYIENLGTFEEIILEPRLNMSYMLWPDFRFEIQGEFKNQVTNQVVDLEQNFLGIEKRRWILSDEDILPVTRSKQGSVGFNYDKNRWFIGLEGFFKEVKGISTSTQGFQNEDQFDGEIGSYTIRGAEFLVNYKNNRFSSWASYAYNKNTYYFEDITPSEFPNNLDITHTATLATTYNYRDLKLGFGLNYRTGKPFTKPREGNSPIDITVFPNRIIYESPNSSRLPDYLRADASLIYSFDLDSKIRATAGISVLNIFGKRNVLNTYYRLNDQNEIETVESISLGLTPNASFRVSF</sequence>
<evidence type="ECO:0000256" key="7">
    <source>
        <dbReference type="ARBA" id="ARBA00023237"/>
    </source>
</evidence>
<evidence type="ECO:0000256" key="3">
    <source>
        <dbReference type="ARBA" id="ARBA00022452"/>
    </source>
</evidence>
<evidence type="ECO:0000259" key="9">
    <source>
        <dbReference type="Pfam" id="PF07715"/>
    </source>
</evidence>
<dbReference type="GO" id="GO:0044718">
    <property type="term" value="P:siderophore transmembrane transport"/>
    <property type="evidence" value="ECO:0007669"/>
    <property type="project" value="TreeGrafter"/>
</dbReference>
<comment type="subcellular location">
    <subcellularLocation>
        <location evidence="1 8">Cell outer membrane</location>
        <topology evidence="1 8">Multi-pass membrane protein</topology>
    </subcellularLocation>
</comment>
<dbReference type="Gene3D" id="2.60.40.1120">
    <property type="entry name" value="Carboxypeptidase-like, regulatory domain"/>
    <property type="match status" value="1"/>
</dbReference>
<evidence type="ECO:0000256" key="5">
    <source>
        <dbReference type="ARBA" id="ARBA00022729"/>
    </source>
</evidence>
<dbReference type="Pfam" id="PF13715">
    <property type="entry name" value="CarbopepD_reg_2"/>
    <property type="match status" value="1"/>
</dbReference>
<dbReference type="InterPro" id="IPR039426">
    <property type="entry name" value="TonB-dep_rcpt-like"/>
</dbReference>
<dbReference type="Proteomes" id="UP000468443">
    <property type="component" value="Unassembled WGS sequence"/>
</dbReference>
<comment type="similarity">
    <text evidence="8">Belongs to the TonB-dependent receptor family.</text>
</comment>
<dbReference type="Gene3D" id="2.170.130.10">
    <property type="entry name" value="TonB-dependent receptor, plug domain"/>
    <property type="match status" value="1"/>
</dbReference>
<dbReference type="SUPFAM" id="SSF56935">
    <property type="entry name" value="Porins"/>
    <property type="match status" value="1"/>
</dbReference>
<dbReference type="InterPro" id="IPR037066">
    <property type="entry name" value="Plug_dom_sf"/>
</dbReference>
<evidence type="ECO:0000256" key="2">
    <source>
        <dbReference type="ARBA" id="ARBA00022448"/>
    </source>
</evidence>
<keyword evidence="7 8" id="KW-0998">Cell outer membrane</keyword>
<evidence type="ECO:0000256" key="4">
    <source>
        <dbReference type="ARBA" id="ARBA00022692"/>
    </source>
</evidence>
<protein>
    <submittedName>
        <fullName evidence="10">TonB-dependent receptor plug domain-containing protein</fullName>
    </submittedName>
</protein>
<reference evidence="10 11" key="1">
    <citation type="submission" date="2020-01" db="EMBL/GenBank/DDBJ databases">
        <title>Muriicola jejuensis KCTC 22299.</title>
        <authorList>
            <person name="Wang G."/>
        </authorList>
    </citation>
    <scope>NUCLEOTIDE SEQUENCE [LARGE SCALE GENOMIC DNA]</scope>
    <source>
        <strain evidence="10 11">KCTC 22299</strain>
    </source>
</reference>
<evidence type="ECO:0000313" key="11">
    <source>
        <dbReference type="Proteomes" id="UP000468443"/>
    </source>
</evidence>
<keyword evidence="11" id="KW-1185">Reference proteome</keyword>
<dbReference type="AlphaFoldDB" id="A0A6P0UF82"/>
<proteinExistence type="inferred from homology"/>
<keyword evidence="6 8" id="KW-0472">Membrane</keyword>
<name>A0A6P0UF82_9FLAO</name>
<keyword evidence="2 8" id="KW-0813">Transport</keyword>
<dbReference type="GO" id="GO:0015344">
    <property type="term" value="F:siderophore uptake transmembrane transporter activity"/>
    <property type="evidence" value="ECO:0007669"/>
    <property type="project" value="TreeGrafter"/>
</dbReference>
<dbReference type="Pfam" id="PF07715">
    <property type="entry name" value="Plug"/>
    <property type="match status" value="1"/>
</dbReference>
<gene>
    <name evidence="10" type="ORF">GWK09_08475</name>
</gene>
<dbReference type="SUPFAM" id="SSF49464">
    <property type="entry name" value="Carboxypeptidase regulatory domain-like"/>
    <property type="match status" value="1"/>
</dbReference>
<evidence type="ECO:0000256" key="1">
    <source>
        <dbReference type="ARBA" id="ARBA00004571"/>
    </source>
</evidence>
<dbReference type="InterPro" id="IPR036942">
    <property type="entry name" value="Beta-barrel_TonB_sf"/>
</dbReference>
<comment type="caution">
    <text evidence="10">The sequence shown here is derived from an EMBL/GenBank/DDBJ whole genome shotgun (WGS) entry which is preliminary data.</text>
</comment>
<dbReference type="PANTHER" id="PTHR30069">
    <property type="entry name" value="TONB-DEPENDENT OUTER MEMBRANE RECEPTOR"/>
    <property type="match status" value="1"/>
</dbReference>
<dbReference type="InterPro" id="IPR012910">
    <property type="entry name" value="Plug_dom"/>
</dbReference>